<reference evidence="1" key="1">
    <citation type="journal article" date="2017" name="Proc. Natl. Acad. Sci. U.S.A.">
        <title>Comparative genomics uncovers the prolific and distinctive metabolic potential of the cyanobacterial genus Moorea.</title>
        <authorList>
            <person name="Leao T."/>
            <person name="Castelao G."/>
            <person name="Korobeynikov A."/>
            <person name="Monroe E.A."/>
            <person name="Podell S."/>
            <person name="Glukhov E."/>
            <person name="Allen E.E."/>
            <person name="Gerwick W.H."/>
            <person name="Gerwick L."/>
        </authorList>
    </citation>
    <scope>NUCLEOTIDE SEQUENCE</scope>
    <source>
        <strain evidence="1">JHB</strain>
    </source>
</reference>
<dbReference type="EMBL" id="CP017708">
    <property type="protein sequence ID" value="WAN70139.1"/>
    <property type="molecule type" value="Genomic_DNA"/>
</dbReference>
<gene>
    <name evidence="1" type="ORF">BJP36_39485</name>
</gene>
<organism evidence="1">
    <name type="scientific">Moorena producens (strain JHB)</name>
    <dbReference type="NCBI Taxonomy" id="1454205"/>
    <lineage>
        <taxon>Bacteria</taxon>
        <taxon>Bacillati</taxon>
        <taxon>Cyanobacteriota</taxon>
        <taxon>Cyanophyceae</taxon>
        <taxon>Coleofasciculales</taxon>
        <taxon>Coleofasciculaceae</taxon>
        <taxon>Moorena</taxon>
    </lineage>
</organism>
<evidence type="ECO:0000313" key="1">
    <source>
        <dbReference type="EMBL" id="WAN70139.1"/>
    </source>
</evidence>
<sequence length="50" mass="5472">MASIAQKALPRRVQNFGQVWHDSGHKAPVAGWLNLPLQIKALTIQALALI</sequence>
<protein>
    <submittedName>
        <fullName evidence="1">Uncharacterized protein</fullName>
    </submittedName>
</protein>
<proteinExistence type="predicted"/>
<dbReference type="Proteomes" id="UP000176944">
    <property type="component" value="Chromosome"/>
</dbReference>
<dbReference type="AlphaFoldDB" id="A0A9Q9SUY7"/>
<reference evidence="1" key="2">
    <citation type="submission" date="2022-10" db="EMBL/GenBank/DDBJ databases">
        <authorList>
            <person name="Ngo T.-E."/>
        </authorList>
    </citation>
    <scope>NUCLEOTIDE SEQUENCE</scope>
    <source>
        <strain evidence="1">JHB</strain>
    </source>
</reference>
<accession>A0A9Q9SUY7</accession>
<name>A0A9Q9SUY7_MOOP1</name>